<name>A0A9W4DNL8_9ACTN</name>
<dbReference type="PRINTS" id="PR00038">
    <property type="entry name" value="HTHLUXR"/>
</dbReference>
<dbReference type="Proteomes" id="UP001152519">
    <property type="component" value="Unassembled WGS sequence"/>
</dbReference>
<reference evidence="5" key="1">
    <citation type="submission" date="2021-05" db="EMBL/GenBank/DDBJ databases">
        <authorList>
            <person name="Arsene-Ploetze F."/>
        </authorList>
    </citation>
    <scope>NUCLEOTIDE SEQUENCE</scope>
    <source>
        <strain evidence="5">DSM 42138</strain>
    </source>
</reference>
<dbReference type="SUPFAM" id="SSF46894">
    <property type="entry name" value="C-terminal effector domain of the bipartite response regulators"/>
    <property type="match status" value="1"/>
</dbReference>
<evidence type="ECO:0000313" key="6">
    <source>
        <dbReference type="Proteomes" id="UP001152519"/>
    </source>
</evidence>
<organism evidence="5 6">
    <name type="scientific">Actinacidiphila cocklensis</name>
    <dbReference type="NCBI Taxonomy" id="887465"/>
    <lineage>
        <taxon>Bacteria</taxon>
        <taxon>Bacillati</taxon>
        <taxon>Actinomycetota</taxon>
        <taxon>Actinomycetes</taxon>
        <taxon>Kitasatosporales</taxon>
        <taxon>Streptomycetaceae</taxon>
        <taxon>Actinacidiphila</taxon>
    </lineage>
</organism>
<evidence type="ECO:0000256" key="2">
    <source>
        <dbReference type="ARBA" id="ARBA00023125"/>
    </source>
</evidence>
<dbReference type="GO" id="GO:0006355">
    <property type="term" value="P:regulation of DNA-templated transcription"/>
    <property type="evidence" value="ECO:0007669"/>
    <property type="project" value="InterPro"/>
</dbReference>
<dbReference type="PROSITE" id="PS00622">
    <property type="entry name" value="HTH_LUXR_1"/>
    <property type="match status" value="1"/>
</dbReference>
<sequence length="211" mass="23012">MKEMSVDRIAVDLRTWDPISQAGVASQLRLRPEVRLLDRDPEAASVVVAVVDAVDDEVLGMLRQIHRAGSPRGVLVVTLIDENQLLKAAECGFIGVIRRSEASPAKLVEVIGAVARGEGYVPADLLGGLLVQVGRFQGERTNAHGLNLSRLNEREIEVLRLVAEGCSTADIALKLAYSDRTIKNILHSVMTRLNLRTRSQAVAYAMRQGLI</sequence>
<evidence type="ECO:0000256" key="3">
    <source>
        <dbReference type="ARBA" id="ARBA00023163"/>
    </source>
</evidence>
<dbReference type="PANTHER" id="PTHR43214:SF24">
    <property type="entry name" value="TRANSCRIPTIONAL REGULATORY PROTEIN NARL-RELATED"/>
    <property type="match status" value="1"/>
</dbReference>
<feature type="domain" description="HTH luxR-type" evidence="4">
    <location>
        <begin position="144"/>
        <end position="209"/>
    </location>
</feature>
<evidence type="ECO:0000256" key="1">
    <source>
        <dbReference type="ARBA" id="ARBA00023015"/>
    </source>
</evidence>
<proteinExistence type="predicted"/>
<dbReference type="Pfam" id="PF00196">
    <property type="entry name" value="GerE"/>
    <property type="match status" value="1"/>
</dbReference>
<keyword evidence="6" id="KW-1185">Reference proteome</keyword>
<dbReference type="InterPro" id="IPR016032">
    <property type="entry name" value="Sig_transdc_resp-reg_C-effctor"/>
</dbReference>
<dbReference type="InterPro" id="IPR039420">
    <property type="entry name" value="WalR-like"/>
</dbReference>
<keyword evidence="3" id="KW-0804">Transcription</keyword>
<dbReference type="AlphaFoldDB" id="A0A9W4DNL8"/>
<protein>
    <submittedName>
        <fullName evidence="5">DNA-binding response regulator, NarL/FixJ family, contains REC and HTH domains</fullName>
    </submittedName>
</protein>
<dbReference type="CDD" id="cd06170">
    <property type="entry name" value="LuxR_C_like"/>
    <property type="match status" value="1"/>
</dbReference>
<dbReference type="PANTHER" id="PTHR43214">
    <property type="entry name" value="TWO-COMPONENT RESPONSE REGULATOR"/>
    <property type="match status" value="1"/>
</dbReference>
<evidence type="ECO:0000259" key="4">
    <source>
        <dbReference type="PROSITE" id="PS50043"/>
    </source>
</evidence>
<dbReference type="InterPro" id="IPR000792">
    <property type="entry name" value="Tscrpt_reg_LuxR_C"/>
</dbReference>
<dbReference type="PROSITE" id="PS50043">
    <property type="entry name" value="HTH_LUXR_2"/>
    <property type="match status" value="1"/>
</dbReference>
<dbReference type="GO" id="GO:0003677">
    <property type="term" value="F:DNA binding"/>
    <property type="evidence" value="ECO:0007669"/>
    <property type="project" value="UniProtKB-KW"/>
</dbReference>
<keyword evidence="1" id="KW-0805">Transcription regulation</keyword>
<dbReference type="EMBL" id="CAJSLV010000047">
    <property type="protein sequence ID" value="CAG6392898.1"/>
    <property type="molecule type" value="Genomic_DNA"/>
</dbReference>
<dbReference type="Gene3D" id="3.40.50.2300">
    <property type="match status" value="1"/>
</dbReference>
<evidence type="ECO:0000313" key="5">
    <source>
        <dbReference type="EMBL" id="CAG6392898.1"/>
    </source>
</evidence>
<keyword evidence="2 5" id="KW-0238">DNA-binding</keyword>
<dbReference type="SMART" id="SM00421">
    <property type="entry name" value="HTH_LUXR"/>
    <property type="match status" value="1"/>
</dbReference>
<gene>
    <name evidence="5" type="ORF">SCOCK_190066</name>
</gene>
<accession>A0A9W4DNL8</accession>
<comment type="caution">
    <text evidence="5">The sequence shown here is derived from an EMBL/GenBank/DDBJ whole genome shotgun (WGS) entry which is preliminary data.</text>
</comment>